<dbReference type="CDD" id="cd11566">
    <property type="entry name" value="eIF1_SUI1"/>
    <property type="match status" value="1"/>
</dbReference>
<dbReference type="InterPro" id="IPR036877">
    <property type="entry name" value="SUI1_dom_sf"/>
</dbReference>
<dbReference type="PROSITE" id="PS50296">
    <property type="entry name" value="SUI1"/>
    <property type="match status" value="1"/>
</dbReference>
<name>A0ABQ9XJS6_9EUKA</name>
<dbReference type="Pfam" id="PF01253">
    <property type="entry name" value="SUI1"/>
    <property type="match status" value="1"/>
</dbReference>
<comment type="caution">
    <text evidence="4">The sequence shown here is derived from an EMBL/GenBank/DDBJ whole genome shotgun (WGS) entry which is preliminary data.</text>
</comment>
<evidence type="ECO:0000313" key="5">
    <source>
        <dbReference type="Proteomes" id="UP001281761"/>
    </source>
</evidence>
<dbReference type="GO" id="GO:0003743">
    <property type="term" value="F:translation initiation factor activity"/>
    <property type="evidence" value="ECO:0007669"/>
    <property type="project" value="UniProtKB-KW"/>
</dbReference>
<evidence type="ECO:0000259" key="3">
    <source>
        <dbReference type="PROSITE" id="PS50296"/>
    </source>
</evidence>
<dbReference type="Proteomes" id="UP001281761">
    <property type="component" value="Unassembled WGS sequence"/>
</dbReference>
<gene>
    <name evidence="4" type="ORF">BLNAU_13346</name>
</gene>
<comment type="similarity">
    <text evidence="1">Belongs to the SUI1 family.</text>
</comment>
<sequence length="114" mass="12873">MKGDYKELCKMTTANPFDNEIEGTAVGPDGFIHIRVQQRTTRKKVTTITGLSDIVDFKEVVKRIGKKYSVGCTTVEDKEFGTVIRCQGGLQHQLKEFLIENKMAREEQIKIHAG</sequence>
<keyword evidence="5" id="KW-1185">Reference proteome</keyword>
<evidence type="ECO:0000256" key="1">
    <source>
        <dbReference type="ARBA" id="ARBA00005422"/>
    </source>
</evidence>
<feature type="domain" description="SUI1" evidence="3">
    <location>
        <begin position="32"/>
        <end position="102"/>
    </location>
</feature>
<organism evidence="4 5">
    <name type="scientific">Blattamonas nauphoetae</name>
    <dbReference type="NCBI Taxonomy" id="2049346"/>
    <lineage>
        <taxon>Eukaryota</taxon>
        <taxon>Metamonada</taxon>
        <taxon>Preaxostyla</taxon>
        <taxon>Oxymonadida</taxon>
        <taxon>Blattamonas</taxon>
    </lineage>
</organism>
<keyword evidence="2" id="KW-0648">Protein biosynthesis</keyword>
<evidence type="ECO:0000256" key="2">
    <source>
        <dbReference type="ARBA" id="ARBA00022917"/>
    </source>
</evidence>
<dbReference type="PANTHER" id="PTHR10388">
    <property type="entry name" value="EUKARYOTIC TRANSLATION INITIATION FACTOR SUI1"/>
    <property type="match status" value="1"/>
</dbReference>
<evidence type="ECO:0000313" key="4">
    <source>
        <dbReference type="EMBL" id="KAK2951734.1"/>
    </source>
</evidence>
<keyword evidence="4" id="KW-0396">Initiation factor</keyword>
<dbReference type="InterPro" id="IPR001950">
    <property type="entry name" value="SUI1"/>
</dbReference>
<proteinExistence type="inferred from homology"/>
<accession>A0ABQ9XJS6</accession>
<dbReference type="Gene3D" id="3.30.780.10">
    <property type="entry name" value="SUI1-like domain"/>
    <property type="match status" value="1"/>
</dbReference>
<dbReference type="SUPFAM" id="SSF55159">
    <property type="entry name" value="eIF1-like"/>
    <property type="match status" value="1"/>
</dbReference>
<dbReference type="InterPro" id="IPR005874">
    <property type="entry name" value="SUI1_euk"/>
</dbReference>
<reference evidence="4 5" key="1">
    <citation type="journal article" date="2022" name="bioRxiv">
        <title>Genomics of Preaxostyla Flagellates Illuminates Evolutionary Transitions and the Path Towards Mitochondrial Loss.</title>
        <authorList>
            <person name="Novak L.V.F."/>
            <person name="Treitli S.C."/>
            <person name="Pyrih J."/>
            <person name="Halakuc P."/>
            <person name="Pipaliya S.V."/>
            <person name="Vacek V."/>
            <person name="Brzon O."/>
            <person name="Soukal P."/>
            <person name="Eme L."/>
            <person name="Dacks J.B."/>
            <person name="Karnkowska A."/>
            <person name="Elias M."/>
            <person name="Hampl V."/>
        </authorList>
    </citation>
    <scope>NUCLEOTIDE SEQUENCE [LARGE SCALE GENOMIC DNA]</scope>
    <source>
        <strain evidence="4">NAU3</strain>
        <tissue evidence="4">Gut</tissue>
    </source>
</reference>
<protein>
    <submittedName>
        <fullName evidence="4">Translation initiation factor 1</fullName>
    </submittedName>
</protein>
<dbReference type="EMBL" id="JARBJD010000114">
    <property type="protein sequence ID" value="KAK2951734.1"/>
    <property type="molecule type" value="Genomic_DNA"/>
</dbReference>